<sequence length="148" mass="16689">MPHKSDKEVASQGGVQSVIERYEERHSSPRTEGQSQSSHSRYEPMTELSSRTMHALLGELTQNVVEPVNLRNIHNMKRFTQNGNAHYDNMAKQLNTLNEIMNKLVGQICQPVVPLTNHFQVRTIVGHNPPVISPSQGIEPHFRPSTSN</sequence>
<proteinExistence type="predicted"/>
<reference evidence="2 3" key="1">
    <citation type="submission" date="2019-12" db="EMBL/GenBank/DDBJ databases">
        <authorList>
            <person name="Alioto T."/>
            <person name="Alioto T."/>
            <person name="Gomez Garrido J."/>
        </authorList>
    </citation>
    <scope>NUCLEOTIDE SEQUENCE [LARGE SCALE GENOMIC DNA]</scope>
</reference>
<feature type="region of interest" description="Disordered" evidence="1">
    <location>
        <begin position="1"/>
        <end position="49"/>
    </location>
</feature>
<gene>
    <name evidence="2" type="ORF">OLEA9_A100201</name>
</gene>
<evidence type="ECO:0000313" key="3">
    <source>
        <dbReference type="Proteomes" id="UP000594638"/>
    </source>
</evidence>
<organism evidence="2 3">
    <name type="scientific">Olea europaea subsp. europaea</name>
    <dbReference type="NCBI Taxonomy" id="158383"/>
    <lineage>
        <taxon>Eukaryota</taxon>
        <taxon>Viridiplantae</taxon>
        <taxon>Streptophyta</taxon>
        <taxon>Embryophyta</taxon>
        <taxon>Tracheophyta</taxon>
        <taxon>Spermatophyta</taxon>
        <taxon>Magnoliopsida</taxon>
        <taxon>eudicotyledons</taxon>
        <taxon>Gunneridae</taxon>
        <taxon>Pentapetalae</taxon>
        <taxon>asterids</taxon>
        <taxon>lamiids</taxon>
        <taxon>Lamiales</taxon>
        <taxon>Oleaceae</taxon>
        <taxon>Oleeae</taxon>
        <taxon>Olea</taxon>
    </lineage>
</organism>
<dbReference type="OrthoDB" id="1750107at2759"/>
<protein>
    <submittedName>
        <fullName evidence="2">Uncharacterized protein</fullName>
    </submittedName>
</protein>
<keyword evidence="3" id="KW-1185">Reference proteome</keyword>
<comment type="caution">
    <text evidence="2">The sequence shown here is derived from an EMBL/GenBank/DDBJ whole genome shotgun (WGS) entry which is preliminary data.</text>
</comment>
<feature type="compositionally biased region" description="Polar residues" evidence="1">
    <location>
        <begin position="30"/>
        <end position="39"/>
    </location>
</feature>
<name>A0A8S0TMZ4_OLEEU</name>
<dbReference type="Gramene" id="OE9A100201T1">
    <property type="protein sequence ID" value="OE9A100201C1"/>
    <property type="gene ID" value="OE9A100201"/>
</dbReference>
<evidence type="ECO:0000313" key="2">
    <source>
        <dbReference type="EMBL" id="CAA3006186.1"/>
    </source>
</evidence>
<accession>A0A8S0TMZ4</accession>
<dbReference type="EMBL" id="CACTIH010007258">
    <property type="protein sequence ID" value="CAA3006186.1"/>
    <property type="molecule type" value="Genomic_DNA"/>
</dbReference>
<dbReference type="AlphaFoldDB" id="A0A8S0TMZ4"/>
<dbReference type="Proteomes" id="UP000594638">
    <property type="component" value="Unassembled WGS sequence"/>
</dbReference>
<evidence type="ECO:0000256" key="1">
    <source>
        <dbReference type="SAM" id="MobiDB-lite"/>
    </source>
</evidence>
<feature type="compositionally biased region" description="Basic and acidic residues" evidence="1">
    <location>
        <begin position="20"/>
        <end position="29"/>
    </location>
</feature>